<evidence type="ECO:0000256" key="4">
    <source>
        <dbReference type="ARBA" id="ARBA00023014"/>
    </source>
</evidence>
<keyword evidence="8" id="KW-1185">Reference proteome</keyword>
<comment type="function">
    <text evidence="5">Monothiol glutaredoxin involved in the biogenesis of iron-sulfur clusters. Binds one iron-sulfur cluster per dimer. The iron-sulfur cluster is bound between subunits, and is complexed by a bound glutathione and a cysteine residue from each subunit.</text>
</comment>
<feature type="domain" description="Thioredoxin" evidence="6">
    <location>
        <begin position="1"/>
        <end position="114"/>
    </location>
</feature>
<evidence type="ECO:0000256" key="5">
    <source>
        <dbReference type="ARBA" id="ARBA00055846"/>
    </source>
</evidence>
<dbReference type="GO" id="GO:0006879">
    <property type="term" value="P:intracellular iron ion homeostasis"/>
    <property type="evidence" value="ECO:0007669"/>
    <property type="project" value="TreeGrafter"/>
</dbReference>
<dbReference type="GO" id="GO:0051537">
    <property type="term" value="F:2 iron, 2 sulfur cluster binding"/>
    <property type="evidence" value="ECO:0007669"/>
    <property type="project" value="TreeGrafter"/>
</dbReference>
<dbReference type="CDD" id="cd02984">
    <property type="entry name" value="TRX_PICOT"/>
    <property type="match status" value="1"/>
</dbReference>
<keyword evidence="3" id="KW-0408">Iron</keyword>
<dbReference type="CDD" id="cd03028">
    <property type="entry name" value="GRX_PICOT_like"/>
    <property type="match status" value="1"/>
</dbReference>
<evidence type="ECO:0000313" key="7">
    <source>
        <dbReference type="EMBL" id="KAJ5233106.1"/>
    </source>
</evidence>
<proteinExistence type="inferred from homology"/>
<evidence type="ECO:0000256" key="3">
    <source>
        <dbReference type="ARBA" id="ARBA00023004"/>
    </source>
</evidence>
<dbReference type="InterPro" id="IPR002109">
    <property type="entry name" value="Glutaredoxin"/>
</dbReference>
<dbReference type="GO" id="GO:0046872">
    <property type="term" value="F:metal ion binding"/>
    <property type="evidence" value="ECO:0007669"/>
    <property type="project" value="UniProtKB-KW"/>
</dbReference>
<dbReference type="PANTHER" id="PTHR10293">
    <property type="entry name" value="GLUTAREDOXIN FAMILY MEMBER"/>
    <property type="match status" value="1"/>
</dbReference>
<sequence>MSALTEITTEGDFAAHLNSLPPSALVVLYFYAPWAAPCTQMRAVLSALAQQYPVTTPPSISFVSMNAEELPDISEEYEVTSVPHTVCVRNGQVLESIGGSDAIKVRNAVERYASGAAAPAHASNIPPALSAAPRENGPAVATQPPVVAPNAAAAGAAANAIPVAPTESAEDLDERIKNLVKAAPIMLFMKGTPSEPQCGFSRQLVGILREQRVRYGFFNILADEDVRQRLKEIAEWPTYPQLWANGNLEGGLDIIRESLTENPNYLHELVNASAQG</sequence>
<organism evidence="7 8">
    <name type="scientific">Penicillium chermesinum</name>
    <dbReference type="NCBI Taxonomy" id="63820"/>
    <lineage>
        <taxon>Eukaryota</taxon>
        <taxon>Fungi</taxon>
        <taxon>Dikarya</taxon>
        <taxon>Ascomycota</taxon>
        <taxon>Pezizomycotina</taxon>
        <taxon>Eurotiomycetes</taxon>
        <taxon>Eurotiomycetidae</taxon>
        <taxon>Eurotiales</taxon>
        <taxon>Aspergillaceae</taxon>
        <taxon>Penicillium</taxon>
    </lineage>
</organism>
<dbReference type="FunFam" id="3.40.30.10:FF:000092">
    <property type="entry name" value="Monothiol glutaredoxin"/>
    <property type="match status" value="1"/>
</dbReference>
<protein>
    <recommendedName>
        <fullName evidence="6">Thioredoxin domain-containing protein</fullName>
    </recommendedName>
</protein>
<dbReference type="GO" id="GO:0015036">
    <property type="term" value="F:disulfide oxidoreductase activity"/>
    <property type="evidence" value="ECO:0007669"/>
    <property type="project" value="UniProtKB-ARBA"/>
</dbReference>
<evidence type="ECO:0000256" key="2">
    <source>
        <dbReference type="ARBA" id="ARBA00022723"/>
    </source>
</evidence>
<name>A0A9W9TNI9_9EURO</name>
<comment type="similarity">
    <text evidence="1">Belongs to the glutaredoxin family. Monothiol subfamily.</text>
</comment>
<evidence type="ECO:0000259" key="6">
    <source>
        <dbReference type="PROSITE" id="PS51352"/>
    </source>
</evidence>
<dbReference type="PROSITE" id="PS51352">
    <property type="entry name" value="THIOREDOXIN_2"/>
    <property type="match status" value="1"/>
</dbReference>
<dbReference type="SUPFAM" id="SSF52833">
    <property type="entry name" value="Thioredoxin-like"/>
    <property type="match status" value="2"/>
</dbReference>
<dbReference type="Proteomes" id="UP001150941">
    <property type="component" value="Unassembled WGS sequence"/>
</dbReference>
<dbReference type="Pfam" id="PF00085">
    <property type="entry name" value="Thioredoxin"/>
    <property type="match status" value="1"/>
</dbReference>
<dbReference type="PANTHER" id="PTHR10293:SF73">
    <property type="entry name" value="GLUTAREDOXIN-3"/>
    <property type="match status" value="1"/>
</dbReference>
<keyword evidence="4" id="KW-0411">Iron-sulfur</keyword>
<keyword evidence="2" id="KW-0479">Metal-binding</keyword>
<dbReference type="InterPro" id="IPR033658">
    <property type="entry name" value="GRX_PICOT-like"/>
</dbReference>
<dbReference type="GeneID" id="83202661"/>
<dbReference type="Gene3D" id="3.40.30.10">
    <property type="entry name" value="Glutaredoxin"/>
    <property type="match status" value="2"/>
</dbReference>
<dbReference type="FunFam" id="3.40.30.10:FF:000012">
    <property type="entry name" value="Monothiol glutaredoxin"/>
    <property type="match status" value="1"/>
</dbReference>
<gene>
    <name evidence="7" type="ORF">N7468_006062</name>
</gene>
<dbReference type="GO" id="GO:0005634">
    <property type="term" value="C:nucleus"/>
    <property type="evidence" value="ECO:0007669"/>
    <property type="project" value="TreeGrafter"/>
</dbReference>
<comment type="caution">
    <text evidence="7">The sequence shown here is derived from an EMBL/GenBank/DDBJ whole genome shotgun (WGS) entry which is preliminary data.</text>
</comment>
<dbReference type="EMBL" id="JAPQKS010000004">
    <property type="protein sequence ID" value="KAJ5233106.1"/>
    <property type="molecule type" value="Genomic_DNA"/>
</dbReference>
<dbReference type="Pfam" id="PF00462">
    <property type="entry name" value="Glutaredoxin"/>
    <property type="match status" value="1"/>
</dbReference>
<dbReference type="OrthoDB" id="415696at2759"/>
<reference evidence="7" key="1">
    <citation type="submission" date="2022-11" db="EMBL/GenBank/DDBJ databases">
        <authorList>
            <person name="Petersen C."/>
        </authorList>
    </citation>
    <scope>NUCLEOTIDE SEQUENCE</scope>
    <source>
        <strain evidence="7">IBT 19713</strain>
    </source>
</reference>
<dbReference type="PROSITE" id="PS51354">
    <property type="entry name" value="GLUTAREDOXIN_2"/>
    <property type="match status" value="1"/>
</dbReference>
<dbReference type="AlphaFoldDB" id="A0A9W9TNI9"/>
<reference evidence="7" key="2">
    <citation type="journal article" date="2023" name="IMA Fungus">
        <title>Comparative genomic study of the Penicillium genus elucidates a diverse pangenome and 15 lateral gene transfer events.</title>
        <authorList>
            <person name="Petersen C."/>
            <person name="Sorensen T."/>
            <person name="Nielsen M.R."/>
            <person name="Sondergaard T.E."/>
            <person name="Sorensen J.L."/>
            <person name="Fitzpatrick D.A."/>
            <person name="Frisvad J.C."/>
            <person name="Nielsen K.L."/>
        </authorList>
    </citation>
    <scope>NUCLEOTIDE SEQUENCE</scope>
    <source>
        <strain evidence="7">IBT 19713</strain>
    </source>
</reference>
<evidence type="ECO:0000313" key="8">
    <source>
        <dbReference type="Proteomes" id="UP001150941"/>
    </source>
</evidence>
<accession>A0A9W9TNI9</accession>
<dbReference type="GO" id="GO:0005829">
    <property type="term" value="C:cytosol"/>
    <property type="evidence" value="ECO:0007669"/>
    <property type="project" value="TreeGrafter"/>
</dbReference>
<dbReference type="InterPro" id="IPR036249">
    <property type="entry name" value="Thioredoxin-like_sf"/>
</dbReference>
<evidence type="ECO:0000256" key="1">
    <source>
        <dbReference type="ARBA" id="ARBA00009630"/>
    </source>
</evidence>
<dbReference type="RefSeq" id="XP_058331098.1">
    <property type="nucleotide sequence ID" value="XM_058475358.1"/>
</dbReference>
<dbReference type="InterPro" id="IPR004480">
    <property type="entry name" value="Monothiol_GRX-rel"/>
</dbReference>
<dbReference type="InterPro" id="IPR013766">
    <property type="entry name" value="Thioredoxin_domain"/>
</dbReference>